<keyword evidence="4" id="KW-0479">Metal-binding</keyword>
<dbReference type="PANTHER" id="PTHR44080:SF1">
    <property type="entry name" value="E3 UBIQUITIN-PROTEIN LIGASE COP1"/>
    <property type="match status" value="1"/>
</dbReference>
<evidence type="ECO:0000256" key="3">
    <source>
        <dbReference type="ARBA" id="ARBA00022679"/>
    </source>
</evidence>
<gene>
    <name evidence="17" type="primary">LOC106569074</name>
</gene>
<dbReference type="RefSeq" id="XP_013995518.1">
    <property type="nucleotide sequence ID" value="XM_014140043.2"/>
</dbReference>
<feature type="repeat" description="WD" evidence="12">
    <location>
        <begin position="492"/>
        <end position="534"/>
    </location>
</feature>
<feature type="region of interest" description="Disordered" evidence="14">
    <location>
        <begin position="1"/>
        <end position="49"/>
    </location>
</feature>
<dbReference type="PROSITE" id="PS00678">
    <property type="entry name" value="WD_REPEATS_1"/>
    <property type="match status" value="1"/>
</dbReference>
<evidence type="ECO:0000256" key="5">
    <source>
        <dbReference type="ARBA" id="ARBA00022737"/>
    </source>
</evidence>
<name>A0A1S3LX16_SALSA</name>
<dbReference type="InterPro" id="IPR017907">
    <property type="entry name" value="Znf_RING_CS"/>
</dbReference>
<evidence type="ECO:0000256" key="4">
    <source>
        <dbReference type="ARBA" id="ARBA00022723"/>
    </source>
</evidence>
<dbReference type="GO" id="GO:0008270">
    <property type="term" value="F:zinc ion binding"/>
    <property type="evidence" value="ECO:0007669"/>
    <property type="project" value="UniProtKB-KW"/>
</dbReference>
<evidence type="ECO:0000256" key="14">
    <source>
        <dbReference type="SAM" id="MobiDB-lite"/>
    </source>
</evidence>
<dbReference type="SMART" id="SM00320">
    <property type="entry name" value="WD40"/>
    <property type="match status" value="6"/>
</dbReference>
<feature type="coiled-coil region" evidence="13">
    <location>
        <begin position="220"/>
        <end position="277"/>
    </location>
</feature>
<proteinExistence type="predicted"/>
<accession>A0A1S3LX16</accession>
<dbReference type="GeneID" id="106569074"/>
<feature type="compositionally biased region" description="Low complexity" evidence="14">
    <location>
        <begin position="75"/>
        <end position="90"/>
    </location>
</feature>
<keyword evidence="8" id="KW-0862">Zinc</keyword>
<organism evidence="16 17">
    <name type="scientific">Salmo salar</name>
    <name type="common">Atlantic salmon</name>
    <dbReference type="NCBI Taxonomy" id="8030"/>
    <lineage>
        <taxon>Eukaryota</taxon>
        <taxon>Metazoa</taxon>
        <taxon>Chordata</taxon>
        <taxon>Craniata</taxon>
        <taxon>Vertebrata</taxon>
        <taxon>Euteleostomi</taxon>
        <taxon>Actinopterygii</taxon>
        <taxon>Neopterygii</taxon>
        <taxon>Teleostei</taxon>
        <taxon>Protacanthopterygii</taxon>
        <taxon>Salmoniformes</taxon>
        <taxon>Salmonidae</taxon>
        <taxon>Salmoninae</taxon>
        <taxon>Salmo</taxon>
    </lineage>
</organism>
<dbReference type="InterPro" id="IPR036322">
    <property type="entry name" value="WD40_repeat_dom_sf"/>
</dbReference>
<evidence type="ECO:0000256" key="8">
    <source>
        <dbReference type="ARBA" id="ARBA00022833"/>
    </source>
</evidence>
<evidence type="ECO:0000259" key="15">
    <source>
        <dbReference type="PROSITE" id="PS50089"/>
    </source>
</evidence>
<dbReference type="PROSITE" id="PS50089">
    <property type="entry name" value="ZF_RING_2"/>
    <property type="match status" value="1"/>
</dbReference>
<dbReference type="InterPro" id="IPR013083">
    <property type="entry name" value="Znf_RING/FYVE/PHD"/>
</dbReference>
<keyword evidence="2 12" id="KW-0853">WD repeat</keyword>
<dbReference type="PANTHER" id="PTHR44080">
    <property type="entry name" value="E3 UBIQUITIN-PROTEIN LIGASE COP1"/>
    <property type="match status" value="1"/>
</dbReference>
<dbReference type="InterPro" id="IPR019775">
    <property type="entry name" value="WD40_repeat_CS"/>
</dbReference>
<dbReference type="GO" id="GO:0043161">
    <property type="term" value="P:proteasome-mediated ubiquitin-dependent protein catabolic process"/>
    <property type="evidence" value="ECO:0007669"/>
    <property type="project" value="TreeGrafter"/>
</dbReference>
<dbReference type="SMART" id="SM00184">
    <property type="entry name" value="RING"/>
    <property type="match status" value="1"/>
</dbReference>
<dbReference type="Gene3D" id="3.30.40.10">
    <property type="entry name" value="Zinc/RING finger domain, C3HC4 (zinc finger)"/>
    <property type="match status" value="1"/>
</dbReference>
<dbReference type="GO" id="GO:0005634">
    <property type="term" value="C:nucleus"/>
    <property type="evidence" value="ECO:0007669"/>
    <property type="project" value="UniProtKB-SubCell"/>
</dbReference>
<dbReference type="Pfam" id="PF13923">
    <property type="entry name" value="zf-C3HC4_2"/>
    <property type="match status" value="1"/>
</dbReference>
<evidence type="ECO:0000256" key="9">
    <source>
        <dbReference type="ARBA" id="ARBA00023054"/>
    </source>
</evidence>
<keyword evidence="16" id="KW-1185">Reference proteome</keyword>
<dbReference type="Gene3D" id="2.130.10.10">
    <property type="entry name" value="YVTN repeat-like/Quinoprotein amine dehydrogenase"/>
    <property type="match status" value="1"/>
</dbReference>
<dbReference type="InterPro" id="IPR015943">
    <property type="entry name" value="WD40/YVTN_repeat-like_dom_sf"/>
</dbReference>
<dbReference type="GO" id="GO:0061630">
    <property type="term" value="F:ubiquitin protein ligase activity"/>
    <property type="evidence" value="ECO:0007669"/>
    <property type="project" value="InterPro"/>
</dbReference>
<feature type="compositionally biased region" description="Low complexity" evidence="14">
    <location>
        <begin position="18"/>
        <end position="34"/>
    </location>
</feature>
<dbReference type="FunFam" id="2.130.10.10:FF:000090">
    <property type="entry name" value="E3 ubiquitin-protein ligase RFWD2 isoform X1"/>
    <property type="match status" value="1"/>
</dbReference>
<dbReference type="SUPFAM" id="SSF50978">
    <property type="entry name" value="WD40 repeat-like"/>
    <property type="match status" value="1"/>
</dbReference>
<dbReference type="Pfam" id="PF00400">
    <property type="entry name" value="WD40"/>
    <property type="match status" value="5"/>
</dbReference>
<comment type="subcellular location">
    <subcellularLocation>
        <location evidence="1">Nucleus</location>
    </subcellularLocation>
</comment>
<keyword evidence="5" id="KW-0677">Repeat</keyword>
<feature type="repeat" description="WD" evidence="12">
    <location>
        <begin position="578"/>
        <end position="618"/>
    </location>
</feature>
<keyword evidence="6 11" id="KW-0863">Zinc-finger</keyword>
<dbReference type="InterPro" id="IPR001680">
    <property type="entry name" value="WD40_rpt"/>
</dbReference>
<reference evidence="17" key="1">
    <citation type="submission" date="2025-08" db="UniProtKB">
        <authorList>
            <consortium name="RefSeq"/>
        </authorList>
    </citation>
    <scope>IDENTIFICATION</scope>
</reference>
<evidence type="ECO:0000256" key="10">
    <source>
        <dbReference type="ARBA" id="ARBA00023242"/>
    </source>
</evidence>
<dbReference type="Proteomes" id="UP001652741">
    <property type="component" value="Chromosome ssa14"/>
</dbReference>
<dbReference type="CDD" id="cd16504">
    <property type="entry name" value="RING-HC_COP1"/>
    <property type="match status" value="1"/>
</dbReference>
<dbReference type="CDD" id="cd00200">
    <property type="entry name" value="WD40"/>
    <property type="match status" value="1"/>
</dbReference>
<evidence type="ECO:0000256" key="2">
    <source>
        <dbReference type="ARBA" id="ARBA00022574"/>
    </source>
</evidence>
<keyword evidence="9 13" id="KW-0175">Coiled coil</keyword>
<evidence type="ECO:0000256" key="13">
    <source>
        <dbReference type="SAM" id="Coils"/>
    </source>
</evidence>
<feature type="domain" description="RING-type" evidence="15">
    <location>
        <begin position="118"/>
        <end position="156"/>
    </location>
</feature>
<dbReference type="SUPFAM" id="SSF57850">
    <property type="entry name" value="RING/U-box"/>
    <property type="match status" value="1"/>
</dbReference>
<dbReference type="InterPro" id="IPR042755">
    <property type="entry name" value="COP1"/>
</dbReference>
<dbReference type="STRING" id="8030.ENSSSAP00000040269"/>
<protein>
    <submittedName>
        <fullName evidence="17">E3 ubiquitin-protein ligase COP1 isoform X3</fullName>
    </submittedName>
</protein>
<sequence>MSSNRQQQTGGGAGPGPGSSSSTGGTTNANGATSVTLGGNDSANVNNSPNVVPSRTLAAAGEGLLVPGVAVQSPRSLAPLSRSSSSSSGTSRKRPLHQAPLYNGLLNSYEDKSNDFVCPICFEMIEEAHMTKCGHSFCYKCIRQSLEDSNRCPKCNYVIDNVDQLYPNFLVNELILKQKQRSDEKRLKMDHPNGSRWQVFQDVLGTDQENLDLANVNLMLGLLVQKKKQLEAESQAAQRQILMEFLKEARRNKREQLEQLQKELNFLEEDIKRVEEMSGLYLPVSDMDRNLDSTVPNFEAPSPAPSLIDSTEYVSQPPGFGGTSQGKRQTWYNSTLASRRKRLTAHFEDLEQCYFSDRMTRITDDTRNLNQLDDFMECLSKFTRFNSVRPLATLSYASDLYNGSSIVSSIEFDRDGDYFAIAGVTKKIKVFEYGTVIQDAVDIHYPVNEMTCNSKISCISWSSYHKNLLASSDYEGTVILWDGFTGQRSKVYQEHEKRCWSVDFNLMDPKLLASGSDDAKVKLWSTNLDNSVASIEAKANVCCVKFSPTSRYHLAFGCADHCVHYYDLRNTKQPIMVFKGHRKAVSYAKFVNGEEIVSASTDSQLKLWNVNKPHCLRSFKGHINEKNFVGLASNGDYVACGSENNSLYLYYKGLSKTLLTFKFDTVKSVLDKDKKEDDTNEFVSAVCWRAMPDGDSNVLIAANSQGTIKVLELV</sequence>
<evidence type="ECO:0000313" key="17">
    <source>
        <dbReference type="RefSeq" id="XP_013995518.1"/>
    </source>
</evidence>
<dbReference type="InterPro" id="IPR001841">
    <property type="entry name" value="Znf_RING"/>
</dbReference>
<keyword evidence="7" id="KW-0833">Ubl conjugation pathway</keyword>
<evidence type="ECO:0000313" key="16">
    <source>
        <dbReference type="Proteomes" id="UP001652741"/>
    </source>
</evidence>
<evidence type="ECO:0000256" key="12">
    <source>
        <dbReference type="PROSITE-ProRule" id="PRU00221"/>
    </source>
</evidence>
<evidence type="ECO:0000256" key="1">
    <source>
        <dbReference type="ARBA" id="ARBA00004123"/>
    </source>
</evidence>
<dbReference type="PROSITE" id="PS00518">
    <property type="entry name" value="ZF_RING_1"/>
    <property type="match status" value="1"/>
</dbReference>
<evidence type="ECO:0000256" key="7">
    <source>
        <dbReference type="ARBA" id="ARBA00022786"/>
    </source>
</evidence>
<keyword evidence="3" id="KW-0808">Transferase</keyword>
<evidence type="ECO:0000256" key="6">
    <source>
        <dbReference type="ARBA" id="ARBA00022771"/>
    </source>
</evidence>
<feature type="region of interest" description="Disordered" evidence="14">
    <location>
        <begin position="75"/>
        <end position="96"/>
    </location>
</feature>
<keyword evidence="10" id="KW-0539">Nucleus</keyword>
<dbReference type="AlphaFoldDB" id="A0A1S3LX16"/>
<evidence type="ECO:0000256" key="11">
    <source>
        <dbReference type="PROSITE-ProRule" id="PRU00175"/>
    </source>
</evidence>
<dbReference type="PaxDb" id="8030-ENSSSAP00000040269"/>
<dbReference type="PROSITE" id="PS50082">
    <property type="entry name" value="WD_REPEATS_2"/>
    <property type="match status" value="2"/>
</dbReference>